<evidence type="ECO:0000259" key="2">
    <source>
        <dbReference type="Pfam" id="PF00899"/>
    </source>
</evidence>
<dbReference type="GO" id="GO:0016779">
    <property type="term" value="F:nucleotidyltransferase activity"/>
    <property type="evidence" value="ECO:0007669"/>
    <property type="project" value="UniProtKB-KW"/>
</dbReference>
<dbReference type="EMBL" id="FOBW01000004">
    <property type="protein sequence ID" value="SEM63300.1"/>
    <property type="molecule type" value="Genomic_DNA"/>
</dbReference>
<dbReference type="Pfam" id="PF00899">
    <property type="entry name" value="ThiF"/>
    <property type="match status" value="1"/>
</dbReference>
<keyword evidence="3" id="KW-0548">Nucleotidyltransferase</keyword>
<dbReference type="AlphaFoldDB" id="A0A1H7ZXW0"/>
<proteinExistence type="inferred from homology"/>
<name>A0A1H7ZXW0_9BACI</name>
<dbReference type="PANTHER" id="PTHR10953">
    <property type="entry name" value="UBIQUITIN-ACTIVATING ENZYME E1"/>
    <property type="match status" value="1"/>
</dbReference>
<dbReference type="Gene3D" id="3.40.50.720">
    <property type="entry name" value="NAD(P)-binding Rossmann-like Domain"/>
    <property type="match status" value="1"/>
</dbReference>
<sequence>MTELDRYSRQILFKPIGEEGQRKLLKSRAVIVGMGALGTVIANHLVRSGVGHVRMIDRDLVELSNLQRQSLYDEDDASNQLPKVIAAEKKLKKINSTVKIDSIIADLNLDNAEELLAGFDVIVDGTDNFSTRYLINDVSVKLDIPWVYGGAVSSRGMYAVIIPGKTPCYRCLFPEVPAGLGETCDTIGVLSPLTDIIGSFEAIEAVKLLVGAEHNPNLEQLDIWYQSSLQMDISEGRNPQCPTCGQHQFEFLDLSSNQQIAYAVLCGRDTVQINPRNVKQFDLTELAKKLKLSGLEKVKVNPFLLRFSPDDKVSMVFFKDGRVLIHGVEDITEAKMYYSRYLGS</sequence>
<dbReference type="SUPFAM" id="SSF69572">
    <property type="entry name" value="Activating enzymes of the ubiquitin-like proteins"/>
    <property type="match status" value="1"/>
</dbReference>
<dbReference type="PANTHER" id="PTHR10953:SF102">
    <property type="entry name" value="ADENYLYLTRANSFERASE AND SULFURTRANSFERASE MOCS3"/>
    <property type="match status" value="1"/>
</dbReference>
<gene>
    <name evidence="3" type="ORF">SAMN05192533_104147</name>
</gene>
<dbReference type="GO" id="GO:0008641">
    <property type="term" value="F:ubiquitin-like modifier activating enzyme activity"/>
    <property type="evidence" value="ECO:0007669"/>
    <property type="project" value="InterPro"/>
</dbReference>
<comment type="similarity">
    <text evidence="1">Belongs to the HesA/MoeB/ThiF family.</text>
</comment>
<dbReference type="InterPro" id="IPR035985">
    <property type="entry name" value="Ubiquitin-activating_enz"/>
</dbReference>
<dbReference type="CDD" id="cd00757">
    <property type="entry name" value="ThiF_MoeB_HesA_family"/>
    <property type="match status" value="1"/>
</dbReference>
<dbReference type="InterPro" id="IPR045886">
    <property type="entry name" value="ThiF/MoeB/HesA"/>
</dbReference>
<organism evidence="3 4">
    <name type="scientific">Mesobacillus persicus</name>
    <dbReference type="NCBI Taxonomy" id="930146"/>
    <lineage>
        <taxon>Bacteria</taxon>
        <taxon>Bacillati</taxon>
        <taxon>Bacillota</taxon>
        <taxon>Bacilli</taxon>
        <taxon>Bacillales</taxon>
        <taxon>Bacillaceae</taxon>
        <taxon>Mesobacillus</taxon>
    </lineage>
</organism>
<reference evidence="4" key="1">
    <citation type="submission" date="2016-10" db="EMBL/GenBank/DDBJ databases">
        <authorList>
            <person name="Varghese N."/>
            <person name="Submissions S."/>
        </authorList>
    </citation>
    <scope>NUCLEOTIDE SEQUENCE [LARGE SCALE GENOMIC DNA]</scope>
    <source>
        <strain evidence="4">B48,IBRC-M 10115,DSM 25386,CECT 8001</strain>
    </source>
</reference>
<evidence type="ECO:0000256" key="1">
    <source>
        <dbReference type="ARBA" id="ARBA00009919"/>
    </source>
</evidence>
<dbReference type="GO" id="GO:0005829">
    <property type="term" value="C:cytosol"/>
    <property type="evidence" value="ECO:0007669"/>
    <property type="project" value="TreeGrafter"/>
</dbReference>
<evidence type="ECO:0000313" key="3">
    <source>
        <dbReference type="EMBL" id="SEM63300.1"/>
    </source>
</evidence>
<dbReference type="Proteomes" id="UP000198553">
    <property type="component" value="Unassembled WGS sequence"/>
</dbReference>
<protein>
    <submittedName>
        <fullName evidence="3">Adenylyltransferase and sulfurtransferase</fullName>
    </submittedName>
</protein>
<dbReference type="STRING" id="930146.SAMN05192533_104147"/>
<evidence type="ECO:0000313" key="4">
    <source>
        <dbReference type="Proteomes" id="UP000198553"/>
    </source>
</evidence>
<dbReference type="RefSeq" id="WP_090743171.1">
    <property type="nucleotide sequence ID" value="NZ_FOBW01000004.1"/>
</dbReference>
<feature type="domain" description="THIF-type NAD/FAD binding fold" evidence="2">
    <location>
        <begin position="7"/>
        <end position="242"/>
    </location>
</feature>
<dbReference type="GO" id="GO:0004792">
    <property type="term" value="F:thiosulfate-cyanide sulfurtransferase activity"/>
    <property type="evidence" value="ECO:0007669"/>
    <property type="project" value="TreeGrafter"/>
</dbReference>
<keyword evidence="3" id="KW-0808">Transferase</keyword>
<dbReference type="InterPro" id="IPR000594">
    <property type="entry name" value="ThiF_NAD_FAD-bd"/>
</dbReference>
<dbReference type="GO" id="GO:0008146">
    <property type="term" value="F:sulfotransferase activity"/>
    <property type="evidence" value="ECO:0007669"/>
    <property type="project" value="TreeGrafter"/>
</dbReference>
<dbReference type="OrthoDB" id="9804286at2"/>
<accession>A0A1H7ZXW0</accession>
<dbReference type="FunFam" id="3.40.50.720:FF:000080">
    <property type="entry name" value="Thiazole biosynthesis adenylyltransferase ThiF"/>
    <property type="match status" value="1"/>
</dbReference>
<keyword evidence="4" id="KW-1185">Reference proteome</keyword>